<comment type="caution">
    <text evidence="5">The sequence shown here is derived from an EMBL/GenBank/DDBJ whole genome shotgun (WGS) entry which is preliminary data.</text>
</comment>
<dbReference type="CDD" id="cd06267">
    <property type="entry name" value="PBP1_LacI_sugar_binding-like"/>
    <property type="match status" value="1"/>
</dbReference>
<proteinExistence type="predicted"/>
<keyword evidence="2 5" id="KW-0238">DNA-binding</keyword>
<dbReference type="SMART" id="SM00354">
    <property type="entry name" value="HTH_LACI"/>
    <property type="match status" value="1"/>
</dbReference>
<gene>
    <name evidence="5" type="ORF">I6U48_13270</name>
</gene>
<dbReference type="PANTHER" id="PTHR30146">
    <property type="entry name" value="LACI-RELATED TRANSCRIPTIONAL REPRESSOR"/>
    <property type="match status" value="1"/>
</dbReference>
<dbReference type="InterPro" id="IPR000843">
    <property type="entry name" value="HTH_LacI"/>
</dbReference>
<keyword evidence="3" id="KW-0804">Transcription</keyword>
<sequence length="335" mass="37189">MSVTIKDIAKLANVSHTTVSRALNDSPFINEETKNKIKAIAEQLNYVPNYNAKSLVLDKSYTIGLFFSSISQGTSPSFFYETVRGVNSAIEENYNLVVRGIDDYKDFTSINNKRFDGIVLMSQSDNDNAFIYHVLQRGIPLVVLNREIEGSSLINILSDDKEGAFKAAKYLIENGHRDIALIEGKEGFKSAIHRKEGFLKALIENKIPVNSEYMVKGKYSMESGYRAMKELLTLKNAPTAVFCSNDDMAIGAIKAAFEDGLSVPKDISIVGFDNIGFSEYATPALTTIKRPMEEISIIGGKKLIDLINNGKQDGEKIYIKTELVVRDSVAKLDRI</sequence>
<dbReference type="PROSITE" id="PS00356">
    <property type="entry name" value="HTH_LACI_1"/>
    <property type="match status" value="1"/>
</dbReference>
<organism evidence="5 6">
    <name type="scientific">Clostridium thailandense</name>
    <dbReference type="NCBI Taxonomy" id="2794346"/>
    <lineage>
        <taxon>Bacteria</taxon>
        <taxon>Bacillati</taxon>
        <taxon>Bacillota</taxon>
        <taxon>Clostridia</taxon>
        <taxon>Eubacteriales</taxon>
        <taxon>Clostridiaceae</taxon>
        <taxon>Clostridium</taxon>
    </lineage>
</organism>
<evidence type="ECO:0000313" key="6">
    <source>
        <dbReference type="Proteomes" id="UP000694308"/>
    </source>
</evidence>
<dbReference type="Proteomes" id="UP000694308">
    <property type="component" value="Unassembled WGS sequence"/>
</dbReference>
<dbReference type="CDD" id="cd01392">
    <property type="entry name" value="HTH_LacI"/>
    <property type="match status" value="1"/>
</dbReference>
<dbReference type="Pfam" id="PF00356">
    <property type="entry name" value="LacI"/>
    <property type="match status" value="1"/>
</dbReference>
<reference evidence="5" key="1">
    <citation type="submission" date="2020-12" db="EMBL/GenBank/DDBJ databases">
        <title>Clostridium thailandense sp. nov., a novel acetogenic bacterium isolated from peat land soil in Thailand.</title>
        <authorList>
            <person name="Chaikitkaew S."/>
            <person name="Birkeland N.K."/>
        </authorList>
    </citation>
    <scope>NUCLEOTIDE SEQUENCE</scope>
    <source>
        <strain evidence="5">PL3</strain>
    </source>
</reference>
<dbReference type="EMBL" id="JAEEGC010000057">
    <property type="protein sequence ID" value="MBV7273874.1"/>
    <property type="molecule type" value="Genomic_DNA"/>
</dbReference>
<evidence type="ECO:0000259" key="4">
    <source>
        <dbReference type="PROSITE" id="PS50932"/>
    </source>
</evidence>
<dbReference type="AlphaFoldDB" id="A0A949X303"/>
<dbReference type="PROSITE" id="PS50932">
    <property type="entry name" value="HTH_LACI_2"/>
    <property type="match status" value="1"/>
</dbReference>
<dbReference type="GO" id="GO:0000976">
    <property type="term" value="F:transcription cis-regulatory region binding"/>
    <property type="evidence" value="ECO:0007669"/>
    <property type="project" value="TreeGrafter"/>
</dbReference>
<dbReference type="RefSeq" id="WP_218320943.1">
    <property type="nucleotide sequence ID" value="NZ_JAEEGC010000057.1"/>
</dbReference>
<dbReference type="PANTHER" id="PTHR30146:SF148">
    <property type="entry name" value="HTH-TYPE TRANSCRIPTIONAL REPRESSOR PURR-RELATED"/>
    <property type="match status" value="1"/>
</dbReference>
<evidence type="ECO:0000256" key="2">
    <source>
        <dbReference type="ARBA" id="ARBA00023125"/>
    </source>
</evidence>
<dbReference type="InterPro" id="IPR046335">
    <property type="entry name" value="LacI/GalR-like_sensor"/>
</dbReference>
<keyword evidence="6" id="KW-1185">Reference proteome</keyword>
<evidence type="ECO:0000313" key="5">
    <source>
        <dbReference type="EMBL" id="MBV7273874.1"/>
    </source>
</evidence>
<dbReference type="Pfam" id="PF13377">
    <property type="entry name" value="Peripla_BP_3"/>
    <property type="match status" value="1"/>
</dbReference>
<evidence type="ECO:0000256" key="1">
    <source>
        <dbReference type="ARBA" id="ARBA00023015"/>
    </source>
</evidence>
<keyword evidence="1" id="KW-0805">Transcription regulation</keyword>
<protein>
    <submittedName>
        <fullName evidence="5">LacI family DNA-binding transcriptional regulator</fullName>
    </submittedName>
</protein>
<name>A0A949X303_9CLOT</name>
<dbReference type="GO" id="GO:0003700">
    <property type="term" value="F:DNA-binding transcription factor activity"/>
    <property type="evidence" value="ECO:0007669"/>
    <property type="project" value="TreeGrafter"/>
</dbReference>
<evidence type="ECO:0000256" key="3">
    <source>
        <dbReference type="ARBA" id="ARBA00023163"/>
    </source>
</evidence>
<feature type="domain" description="HTH lacI-type" evidence="4">
    <location>
        <begin position="3"/>
        <end position="57"/>
    </location>
</feature>
<accession>A0A949X303</accession>